<keyword evidence="11" id="KW-0732">Signal</keyword>
<dbReference type="GO" id="GO:0016020">
    <property type="term" value="C:membrane"/>
    <property type="evidence" value="ECO:0007669"/>
    <property type="project" value="UniProtKB-SubCell"/>
</dbReference>
<dbReference type="InterPro" id="IPR053952">
    <property type="entry name" value="K_trans_C"/>
</dbReference>
<evidence type="ECO:0000256" key="8">
    <source>
        <dbReference type="ARBA" id="ARBA00023065"/>
    </source>
</evidence>
<evidence type="ECO:0000259" key="12">
    <source>
        <dbReference type="Pfam" id="PF02705"/>
    </source>
</evidence>
<dbReference type="PANTHER" id="PTHR30540:SF117">
    <property type="entry name" value="POTASSIUM TRANSPORTER"/>
    <property type="match status" value="1"/>
</dbReference>
<feature type="transmembrane region" description="Helical" evidence="10">
    <location>
        <begin position="109"/>
        <end position="130"/>
    </location>
</feature>
<accession>A0A9Q0GT21</accession>
<evidence type="ECO:0000256" key="11">
    <source>
        <dbReference type="SAM" id="SignalP"/>
    </source>
</evidence>
<comment type="subcellular location">
    <subcellularLocation>
        <location evidence="1">Membrane</location>
        <topology evidence="1">Multi-pass membrane protein</topology>
    </subcellularLocation>
</comment>
<dbReference type="InterPro" id="IPR053951">
    <property type="entry name" value="K_trans_N"/>
</dbReference>
<evidence type="ECO:0000313" key="14">
    <source>
        <dbReference type="EMBL" id="KAJ4953263.1"/>
    </source>
</evidence>
<keyword evidence="9 10" id="KW-0472">Membrane</keyword>
<reference evidence="14" key="1">
    <citation type="journal article" date="2023" name="Plant J.">
        <title>The genome of the king protea, Protea cynaroides.</title>
        <authorList>
            <person name="Chang J."/>
            <person name="Duong T.A."/>
            <person name="Schoeman C."/>
            <person name="Ma X."/>
            <person name="Roodt D."/>
            <person name="Barker N."/>
            <person name="Li Z."/>
            <person name="Van de Peer Y."/>
            <person name="Mizrachi E."/>
        </authorList>
    </citation>
    <scope>NUCLEOTIDE SEQUENCE</scope>
    <source>
        <tissue evidence="14">Young leaves</tissue>
    </source>
</reference>
<feature type="transmembrane region" description="Helical" evidence="10">
    <location>
        <begin position="374"/>
        <end position="396"/>
    </location>
</feature>
<proteinExistence type="inferred from homology"/>
<dbReference type="AlphaFoldDB" id="A0A9Q0GT21"/>
<evidence type="ECO:0000256" key="5">
    <source>
        <dbReference type="ARBA" id="ARBA00022692"/>
    </source>
</evidence>
<sequence>MLLVFHFIVKFLANLQAVDWATIMKLAFQCIGIIYGDIGTSPIYTFPGIFPNGITHNDDILGVLSLIIYSLILVLFIKYVFIVLAANDNGDGKPSLSLSKTKLTEYPKLFLYAVDHLLFAGGTFALYSLICRYAKVGLIPNQQVEDKNVSNYQIEIPNRILHRASAVKSFLESSKSAKSFLLFTAMLGTSMVLGDGILTPCISVISAVGGIKATNSSLTNNTIMWISVVILILLFQVQRFGTDKVGFAFAPILIIWFLFIFVIGIGNSLTLLMRLESCDFIYGENKKDAWISLGGVVLCLTGSEALFADLGHFNLRSIQISTCKPIYWPMLVVAALAAIIASQSLISASFSIVQQSLALWVFPTSQVYIPEIVYILEINNILMIACVVVTLAFQTTVNIGNAYGIAVVFVFTITSAYLVLVVIMIWKTHIALIVLYVATICLVEYIYLSSVLYKFVQGGYLPLAFAALLMSIMFVWNYVHRRMYMLELENKVSVDKLKEIANNPDVQRVSGVGLFYPELVQGISPIFTHYIDNVRSLHKVLVFVTIKSLPISKVLAEESFFFWRIKPYELCIFRCVVRYGYKDVEEEGESFKDTLMKRLKDFIHEDWRVPGTAAENVEGEVLRLMDADEGALEVKLVDNEINKGGIVYMFGESEVVASKVSSLGKKMIINCASNGLERCLRRQDEVFDIPRKRLLKVGMTYEL</sequence>
<evidence type="ECO:0000256" key="6">
    <source>
        <dbReference type="ARBA" id="ARBA00022958"/>
    </source>
</evidence>
<feature type="transmembrane region" description="Helical" evidence="10">
    <location>
        <begin position="327"/>
        <end position="353"/>
    </location>
</feature>
<feature type="transmembrane region" description="Helical" evidence="10">
    <location>
        <begin position="66"/>
        <end position="88"/>
    </location>
</feature>
<protein>
    <recommendedName>
        <fullName evidence="16">Potassium transporter</fullName>
    </recommendedName>
</protein>
<feature type="transmembrane region" description="Helical" evidence="10">
    <location>
        <begin position="180"/>
        <end position="211"/>
    </location>
</feature>
<comment type="similarity">
    <text evidence="2">Belongs to the HAK/KUP transporter (TC 2.A.72.3) family.</text>
</comment>
<feature type="chain" id="PRO_5040373569" description="Potassium transporter" evidence="11">
    <location>
        <begin position="18"/>
        <end position="703"/>
    </location>
</feature>
<dbReference type="InterPro" id="IPR003855">
    <property type="entry name" value="K+_transporter"/>
</dbReference>
<feature type="domain" description="K+ potassium transporter integral membrane" evidence="12">
    <location>
        <begin position="324"/>
        <end position="497"/>
    </location>
</feature>
<keyword evidence="4" id="KW-0633">Potassium transport</keyword>
<dbReference type="PANTHER" id="PTHR30540">
    <property type="entry name" value="OSMOTIC STRESS POTASSIUM TRANSPORTER"/>
    <property type="match status" value="1"/>
</dbReference>
<evidence type="ECO:0000313" key="15">
    <source>
        <dbReference type="Proteomes" id="UP001141806"/>
    </source>
</evidence>
<keyword evidence="3" id="KW-0813">Transport</keyword>
<evidence type="ECO:0000256" key="7">
    <source>
        <dbReference type="ARBA" id="ARBA00022989"/>
    </source>
</evidence>
<name>A0A9Q0GT21_9MAGN</name>
<evidence type="ECO:0000259" key="13">
    <source>
        <dbReference type="Pfam" id="PF22776"/>
    </source>
</evidence>
<comment type="caution">
    <text evidence="14">The sequence shown here is derived from an EMBL/GenBank/DDBJ whole genome shotgun (WGS) entry which is preliminary data.</text>
</comment>
<feature type="transmembrane region" description="Helical" evidence="10">
    <location>
        <begin position="247"/>
        <end position="269"/>
    </location>
</feature>
<keyword evidence="5 10" id="KW-0812">Transmembrane</keyword>
<dbReference type="OrthoDB" id="504708at2759"/>
<evidence type="ECO:0000256" key="9">
    <source>
        <dbReference type="ARBA" id="ARBA00023136"/>
    </source>
</evidence>
<evidence type="ECO:0000256" key="3">
    <source>
        <dbReference type="ARBA" id="ARBA00022448"/>
    </source>
</evidence>
<evidence type="ECO:0000256" key="1">
    <source>
        <dbReference type="ARBA" id="ARBA00004141"/>
    </source>
</evidence>
<dbReference type="Proteomes" id="UP001141806">
    <property type="component" value="Unassembled WGS sequence"/>
</dbReference>
<dbReference type="GO" id="GO:0015079">
    <property type="term" value="F:potassium ion transmembrane transporter activity"/>
    <property type="evidence" value="ECO:0007669"/>
    <property type="project" value="InterPro"/>
</dbReference>
<feature type="transmembrane region" description="Helical" evidence="10">
    <location>
        <begin position="223"/>
        <end position="241"/>
    </location>
</feature>
<dbReference type="Pfam" id="PF22776">
    <property type="entry name" value="K_trans_C"/>
    <property type="match status" value="1"/>
</dbReference>
<keyword evidence="15" id="KW-1185">Reference proteome</keyword>
<dbReference type="EMBL" id="JAMYWD010000012">
    <property type="protein sequence ID" value="KAJ4953263.1"/>
    <property type="molecule type" value="Genomic_DNA"/>
</dbReference>
<gene>
    <name evidence="14" type="ORF">NE237_030095</name>
</gene>
<feature type="domain" description="K+ potassium transporter C-terminal" evidence="13">
    <location>
        <begin position="510"/>
        <end position="703"/>
    </location>
</feature>
<organism evidence="14 15">
    <name type="scientific">Protea cynaroides</name>
    <dbReference type="NCBI Taxonomy" id="273540"/>
    <lineage>
        <taxon>Eukaryota</taxon>
        <taxon>Viridiplantae</taxon>
        <taxon>Streptophyta</taxon>
        <taxon>Embryophyta</taxon>
        <taxon>Tracheophyta</taxon>
        <taxon>Spermatophyta</taxon>
        <taxon>Magnoliopsida</taxon>
        <taxon>Proteales</taxon>
        <taxon>Proteaceae</taxon>
        <taxon>Protea</taxon>
    </lineage>
</organism>
<keyword evidence="7 10" id="KW-1133">Transmembrane helix</keyword>
<keyword evidence="8" id="KW-0406">Ion transport</keyword>
<evidence type="ECO:0008006" key="16">
    <source>
        <dbReference type="Google" id="ProtNLM"/>
    </source>
</evidence>
<evidence type="ECO:0000256" key="4">
    <source>
        <dbReference type="ARBA" id="ARBA00022538"/>
    </source>
</evidence>
<evidence type="ECO:0000256" key="2">
    <source>
        <dbReference type="ARBA" id="ARBA00008440"/>
    </source>
</evidence>
<keyword evidence="6" id="KW-0630">Potassium</keyword>
<feature type="domain" description="K+ potassium transporter integral membrane" evidence="12">
    <location>
        <begin position="26"/>
        <end position="323"/>
    </location>
</feature>
<feature type="transmembrane region" description="Helical" evidence="10">
    <location>
        <begin position="402"/>
        <end position="423"/>
    </location>
</feature>
<dbReference type="Pfam" id="PF02705">
    <property type="entry name" value="K_trans"/>
    <property type="match status" value="2"/>
</dbReference>
<feature type="transmembrane region" description="Helical" evidence="10">
    <location>
        <begin position="430"/>
        <end position="448"/>
    </location>
</feature>
<feature type="signal peptide" evidence="11">
    <location>
        <begin position="1"/>
        <end position="17"/>
    </location>
</feature>
<feature type="transmembrane region" description="Helical" evidence="10">
    <location>
        <begin position="289"/>
        <end position="307"/>
    </location>
</feature>
<feature type="transmembrane region" description="Helical" evidence="10">
    <location>
        <begin position="460"/>
        <end position="479"/>
    </location>
</feature>
<evidence type="ECO:0000256" key="10">
    <source>
        <dbReference type="SAM" id="Phobius"/>
    </source>
</evidence>